<dbReference type="Proteomes" id="UP000689129">
    <property type="component" value="Unassembled WGS sequence"/>
</dbReference>
<feature type="compositionally biased region" description="Low complexity" evidence="1">
    <location>
        <begin position="106"/>
        <end position="121"/>
    </location>
</feature>
<dbReference type="AlphaFoldDB" id="A0A8I3AP07"/>
<comment type="caution">
    <text evidence="2">The sequence shown here is derived from an EMBL/GenBank/DDBJ whole genome shotgun (WGS) entry which is preliminary data.</text>
</comment>
<evidence type="ECO:0000313" key="3">
    <source>
        <dbReference type="Proteomes" id="UP000689129"/>
    </source>
</evidence>
<organism evidence="2 3">
    <name type="scientific">Verticillium longisporum</name>
    <name type="common">Verticillium dahliae var. longisporum</name>
    <dbReference type="NCBI Taxonomy" id="100787"/>
    <lineage>
        <taxon>Eukaryota</taxon>
        <taxon>Fungi</taxon>
        <taxon>Dikarya</taxon>
        <taxon>Ascomycota</taxon>
        <taxon>Pezizomycotina</taxon>
        <taxon>Sordariomycetes</taxon>
        <taxon>Hypocreomycetidae</taxon>
        <taxon>Glomerellales</taxon>
        <taxon>Plectosphaerellaceae</taxon>
        <taxon>Verticillium</taxon>
    </lineage>
</organism>
<name>A0A8I3AP07_VERLO</name>
<feature type="region of interest" description="Disordered" evidence="1">
    <location>
        <begin position="1"/>
        <end position="143"/>
    </location>
</feature>
<evidence type="ECO:0000313" key="2">
    <source>
        <dbReference type="EMBL" id="KAG7131044.1"/>
    </source>
</evidence>
<feature type="compositionally biased region" description="Basic residues" evidence="1">
    <location>
        <begin position="84"/>
        <end position="93"/>
    </location>
</feature>
<dbReference type="EMBL" id="JAEMWZ010000214">
    <property type="protein sequence ID" value="KAG7131044.1"/>
    <property type="molecule type" value="Genomic_DNA"/>
</dbReference>
<gene>
    <name evidence="2" type="ORF">HYQ45_010287</name>
</gene>
<protein>
    <submittedName>
        <fullName evidence="2">Uncharacterized protein</fullName>
    </submittedName>
</protein>
<accession>A0A8I3AP07</accession>
<proteinExistence type="predicted"/>
<evidence type="ECO:0000256" key="1">
    <source>
        <dbReference type="SAM" id="MobiDB-lite"/>
    </source>
</evidence>
<reference evidence="2" key="1">
    <citation type="journal article" date="2021" name="Mol. Plant Pathol.">
        <title>A 20-kb lineage-specific genomic region tames virulence in pathogenic amphidiploid Verticillium longisporum.</title>
        <authorList>
            <person name="Harting R."/>
            <person name="Starke J."/>
            <person name="Kusch H."/>
            <person name="Poggeler S."/>
            <person name="Maurus I."/>
            <person name="Schluter R."/>
            <person name="Landesfeind M."/>
            <person name="Bulla I."/>
            <person name="Nowrousian M."/>
            <person name="de Jonge R."/>
            <person name="Stahlhut G."/>
            <person name="Hoff K.J."/>
            <person name="Asshauer K.P."/>
            <person name="Thurmer A."/>
            <person name="Stanke M."/>
            <person name="Daniel R."/>
            <person name="Morgenstern B."/>
            <person name="Thomma B.P.H.J."/>
            <person name="Kronstad J.W."/>
            <person name="Braus-Stromeyer S.A."/>
            <person name="Braus G.H."/>
        </authorList>
    </citation>
    <scope>NUCLEOTIDE SEQUENCE</scope>
    <source>
        <strain evidence="2">Vl32</strain>
    </source>
</reference>
<feature type="compositionally biased region" description="Basic and acidic residues" evidence="1">
    <location>
        <begin position="56"/>
        <end position="83"/>
    </location>
</feature>
<sequence length="143" mass="16014">MYMLQHPRQQHSSIPLQDGIHPLPPVAPDLDIHSTNPGSARAAELHVRRRRHHVRARADDENDVDRVQQRVVERLAEPEDARPQQRRAPRTRRERAASSSGGVWPGATAGSAAKASGVARWGGRRRPRGRRRRGRGCAAWGGW</sequence>
<feature type="compositionally biased region" description="Basic residues" evidence="1">
    <location>
        <begin position="122"/>
        <end position="135"/>
    </location>
</feature>